<dbReference type="Proteomes" id="UP000295662">
    <property type="component" value="Unassembled WGS sequence"/>
</dbReference>
<dbReference type="EMBL" id="SOCA01000005">
    <property type="protein sequence ID" value="TDU69374.1"/>
    <property type="molecule type" value="Genomic_DNA"/>
</dbReference>
<keyword evidence="7" id="KW-1185">Reference proteome</keyword>
<evidence type="ECO:0000256" key="3">
    <source>
        <dbReference type="ARBA" id="ARBA00022801"/>
    </source>
</evidence>
<dbReference type="SUPFAM" id="SSF53649">
    <property type="entry name" value="Alkaline phosphatase-like"/>
    <property type="match status" value="1"/>
</dbReference>
<dbReference type="InterPro" id="IPR050738">
    <property type="entry name" value="Sulfatase"/>
</dbReference>
<dbReference type="GO" id="GO:0004065">
    <property type="term" value="F:arylsulfatase activity"/>
    <property type="evidence" value="ECO:0007669"/>
    <property type="project" value="TreeGrafter"/>
</dbReference>
<keyword evidence="2" id="KW-0479">Metal-binding</keyword>
<accession>A0A4R7RUF4</accession>
<organism evidence="6 7">
    <name type="scientific">Prosthecobacter fusiformis</name>
    <dbReference type="NCBI Taxonomy" id="48464"/>
    <lineage>
        <taxon>Bacteria</taxon>
        <taxon>Pseudomonadati</taxon>
        <taxon>Verrucomicrobiota</taxon>
        <taxon>Verrucomicrobiia</taxon>
        <taxon>Verrucomicrobiales</taxon>
        <taxon>Verrucomicrobiaceae</taxon>
        <taxon>Prosthecobacter</taxon>
    </lineage>
</organism>
<dbReference type="AlphaFoldDB" id="A0A4R7RUF4"/>
<dbReference type="InterPro" id="IPR000917">
    <property type="entry name" value="Sulfatase_N"/>
</dbReference>
<dbReference type="InterPro" id="IPR024607">
    <property type="entry name" value="Sulfatase_CS"/>
</dbReference>
<evidence type="ECO:0000256" key="4">
    <source>
        <dbReference type="ARBA" id="ARBA00022837"/>
    </source>
</evidence>
<dbReference type="Gene3D" id="3.30.1120.10">
    <property type="match status" value="1"/>
</dbReference>
<comment type="caution">
    <text evidence="6">The sequence shown here is derived from an EMBL/GenBank/DDBJ whole genome shotgun (WGS) entry which is preliminary data.</text>
</comment>
<name>A0A4R7RUF4_9BACT</name>
<evidence type="ECO:0000313" key="7">
    <source>
        <dbReference type="Proteomes" id="UP000295662"/>
    </source>
</evidence>
<evidence type="ECO:0000256" key="2">
    <source>
        <dbReference type="ARBA" id="ARBA00022723"/>
    </source>
</evidence>
<dbReference type="Gene3D" id="3.40.720.10">
    <property type="entry name" value="Alkaline Phosphatase, subunit A"/>
    <property type="match status" value="1"/>
</dbReference>
<feature type="domain" description="Sulfatase N-terminal" evidence="5">
    <location>
        <begin position="54"/>
        <end position="410"/>
    </location>
</feature>
<sequence>MGATLEAGGEKEKEMMPELDIRNCYPSMKTLFFFLTVSLFAPMPHLRAADEPPPNIIFILADDLGYGDIGAYKKQPSKIPTPNVDRIAKEGIRFTDAHSPASVCSPTRYALMTGRYAWRSRLQQGVVPPWGEPLLSKGQYTVAELLRDHGYTTGLIGKWHLGIQWPTKDGQPAAAGEDRLSNVDFTKPFTGGPKDHGFDHYFGVDVPNYPPYCFLKDDRTVGVPTLPDTGRVDGFNRPGPMMPGWKLVDILPELNRQAVSFVEKSAKSGKPFFLYYALTSPHYPVVPAKEFQGKTTVGDYGDFVFQTDWCVGQILEALEREGIADNTLVIFTSDNGPEVTGEVQPGVYDRVQMYKHHSLDGLRGAKRDLWEAGHRVPFVARWPKKIAAGRMSDETICHVDFMSTAAAITGAEYPEDTAVDSHNLLSILWDEPLGRPVREATVHHSGSGRFAIRKGDWVLIAHVTGDDNRRAGEPEWMKQQRGYAAHDQPGELYNLKEDIIEKTNHYAAKPELVAELRALLEKYVVEGRSTPGPKQANDVPVIIDKPILKNIPKKAKAQP</sequence>
<dbReference type="CDD" id="cd16143">
    <property type="entry name" value="ARS_like"/>
    <property type="match status" value="1"/>
</dbReference>
<evidence type="ECO:0000256" key="1">
    <source>
        <dbReference type="ARBA" id="ARBA00008779"/>
    </source>
</evidence>
<dbReference type="InterPro" id="IPR017850">
    <property type="entry name" value="Alkaline_phosphatase_core_sf"/>
</dbReference>
<proteinExistence type="inferred from homology"/>
<dbReference type="PROSITE" id="PS00523">
    <property type="entry name" value="SULFATASE_1"/>
    <property type="match status" value="1"/>
</dbReference>
<evidence type="ECO:0000313" key="6">
    <source>
        <dbReference type="EMBL" id="TDU69374.1"/>
    </source>
</evidence>
<dbReference type="Pfam" id="PF00884">
    <property type="entry name" value="Sulfatase"/>
    <property type="match status" value="1"/>
</dbReference>
<gene>
    <name evidence="6" type="ORF">EI77_03027</name>
</gene>
<dbReference type="PROSITE" id="PS00149">
    <property type="entry name" value="SULFATASE_2"/>
    <property type="match status" value="1"/>
</dbReference>
<evidence type="ECO:0000259" key="5">
    <source>
        <dbReference type="Pfam" id="PF00884"/>
    </source>
</evidence>
<dbReference type="PANTHER" id="PTHR42693">
    <property type="entry name" value="ARYLSULFATASE FAMILY MEMBER"/>
    <property type="match status" value="1"/>
</dbReference>
<keyword evidence="3" id="KW-0378">Hydrolase</keyword>
<protein>
    <submittedName>
        <fullName evidence="6">Arylsulfatase A-like enzyme</fullName>
    </submittedName>
</protein>
<keyword evidence="4" id="KW-0106">Calcium</keyword>
<comment type="similarity">
    <text evidence="1">Belongs to the sulfatase family.</text>
</comment>
<dbReference type="OrthoDB" id="9770482at2"/>
<dbReference type="PANTHER" id="PTHR42693:SF53">
    <property type="entry name" value="ENDO-4-O-SULFATASE"/>
    <property type="match status" value="1"/>
</dbReference>
<dbReference type="GO" id="GO:0046872">
    <property type="term" value="F:metal ion binding"/>
    <property type="evidence" value="ECO:0007669"/>
    <property type="project" value="UniProtKB-KW"/>
</dbReference>
<reference evidence="6 7" key="1">
    <citation type="submission" date="2019-03" db="EMBL/GenBank/DDBJ databases">
        <title>Genomic Encyclopedia of Archaeal and Bacterial Type Strains, Phase II (KMG-II): from individual species to whole genera.</title>
        <authorList>
            <person name="Goeker M."/>
        </authorList>
    </citation>
    <scope>NUCLEOTIDE SEQUENCE [LARGE SCALE GENOMIC DNA]</scope>
    <source>
        <strain evidence="6 7">ATCC 25309</strain>
    </source>
</reference>